<dbReference type="RefSeq" id="WP_184364507.1">
    <property type="nucleotide sequence ID" value="NZ_BAAAKM010000009.1"/>
</dbReference>
<proteinExistence type="predicted"/>
<feature type="compositionally biased region" description="Low complexity" evidence="1">
    <location>
        <begin position="12"/>
        <end position="30"/>
    </location>
</feature>
<evidence type="ECO:0000313" key="3">
    <source>
        <dbReference type="Proteomes" id="UP000579647"/>
    </source>
</evidence>
<dbReference type="Proteomes" id="UP000579647">
    <property type="component" value="Unassembled WGS sequence"/>
</dbReference>
<feature type="region of interest" description="Disordered" evidence="1">
    <location>
        <begin position="1"/>
        <end position="72"/>
    </location>
</feature>
<accession>A0A840W490</accession>
<dbReference type="AlphaFoldDB" id="A0A840W490"/>
<evidence type="ECO:0000313" key="2">
    <source>
        <dbReference type="EMBL" id="MBB5490882.1"/>
    </source>
</evidence>
<organism evidence="2 3">
    <name type="scientific">Nocardiopsis metallicus</name>
    <dbReference type="NCBI Taxonomy" id="179819"/>
    <lineage>
        <taxon>Bacteria</taxon>
        <taxon>Bacillati</taxon>
        <taxon>Actinomycetota</taxon>
        <taxon>Actinomycetes</taxon>
        <taxon>Streptosporangiales</taxon>
        <taxon>Nocardiopsidaceae</taxon>
        <taxon>Nocardiopsis</taxon>
    </lineage>
</organism>
<keyword evidence="3" id="KW-1185">Reference proteome</keyword>
<sequence>MMAPASEAFEQSPASASGSATGPARPAGTAKNPATQPFARTDHARLRLTFSHLRRLTDLRGETTRDRSEQSE</sequence>
<evidence type="ECO:0000256" key="1">
    <source>
        <dbReference type="SAM" id="MobiDB-lite"/>
    </source>
</evidence>
<feature type="compositionally biased region" description="Basic and acidic residues" evidence="1">
    <location>
        <begin position="55"/>
        <end position="72"/>
    </location>
</feature>
<gene>
    <name evidence="2" type="ORF">HNR07_002019</name>
</gene>
<comment type="caution">
    <text evidence="2">The sequence shown here is derived from an EMBL/GenBank/DDBJ whole genome shotgun (WGS) entry which is preliminary data.</text>
</comment>
<protein>
    <submittedName>
        <fullName evidence="2">Uncharacterized protein</fullName>
    </submittedName>
</protein>
<name>A0A840W490_9ACTN</name>
<dbReference type="EMBL" id="JACHDO010000001">
    <property type="protein sequence ID" value="MBB5490882.1"/>
    <property type="molecule type" value="Genomic_DNA"/>
</dbReference>
<reference evidence="2 3" key="1">
    <citation type="submission" date="2020-08" db="EMBL/GenBank/DDBJ databases">
        <title>Sequencing the genomes of 1000 actinobacteria strains.</title>
        <authorList>
            <person name="Klenk H.-P."/>
        </authorList>
    </citation>
    <scope>NUCLEOTIDE SEQUENCE [LARGE SCALE GENOMIC DNA]</scope>
    <source>
        <strain evidence="2 3">DSM 44598</strain>
    </source>
</reference>